<protein>
    <recommendedName>
        <fullName evidence="1">Reverse transcriptase domain-containing protein</fullName>
    </recommendedName>
</protein>
<dbReference type="EMBL" id="MFFT01000065">
    <property type="protein sequence ID" value="OGF22091.1"/>
    <property type="molecule type" value="Genomic_DNA"/>
</dbReference>
<dbReference type="PANTHER" id="PTHR34047:SF8">
    <property type="entry name" value="PROTEIN YKFC"/>
    <property type="match status" value="1"/>
</dbReference>
<dbReference type="Gene3D" id="3.30.70.270">
    <property type="match status" value="1"/>
</dbReference>
<dbReference type="PANTHER" id="PTHR34047">
    <property type="entry name" value="NUCLEAR INTRON MATURASE 1, MITOCHONDRIAL-RELATED"/>
    <property type="match status" value="1"/>
</dbReference>
<dbReference type="CDD" id="cd01651">
    <property type="entry name" value="RT_G2_intron"/>
    <property type="match status" value="1"/>
</dbReference>
<name>A0A1F5S732_9BACT</name>
<feature type="domain" description="Reverse transcriptase" evidence="1">
    <location>
        <begin position="1"/>
        <end position="278"/>
    </location>
</feature>
<dbReference type="Proteomes" id="UP000176877">
    <property type="component" value="Unassembled WGS sequence"/>
</dbReference>
<proteinExistence type="predicted"/>
<evidence type="ECO:0000313" key="2">
    <source>
        <dbReference type="EMBL" id="OGF22091.1"/>
    </source>
</evidence>
<sequence>MKIQLSHKFEDIISIDNLLSSWREFIRGKRKRQDVQEFSLNLMDNILELHQDLKSLAYKHGGYQAFKINDPKPRDIHKATVRDRLIHHAIYRVLYPFFDKIFIADSYSCRLNKGTHKAVNKFREFAWQASKNNIRTCWALKCDIRKFFAKIDHNILINLLREYIPDEDIIKLLENVIQSFSSGKGKNIGLPLGNLTSQLFVNVYMNKFDQFVKHGLKIKFYIRYADDFIIFSENKEWLENLIGAIREFLHDKLKLQLHPDKVFIKTVASGVDFLGLINFPEHRILRTKTKRRMFKKIDKKHEAWQAGLISGESLNQSLQSYSGMLKHGNGYKMEKRLWQYSFSFSRVSTGENNKG</sequence>
<dbReference type="AlphaFoldDB" id="A0A1F5S732"/>
<evidence type="ECO:0000259" key="1">
    <source>
        <dbReference type="PROSITE" id="PS50878"/>
    </source>
</evidence>
<dbReference type="InterPro" id="IPR051083">
    <property type="entry name" value="GrpII_Intron_Splice-Mob/Def"/>
</dbReference>
<organism evidence="2 3">
    <name type="scientific">Candidatus Falkowbacteria bacterium RIFCSPHIGHO2_02_FULL_42_9</name>
    <dbReference type="NCBI Taxonomy" id="1797986"/>
    <lineage>
        <taxon>Bacteria</taxon>
        <taxon>Candidatus Falkowiibacteriota</taxon>
    </lineage>
</organism>
<dbReference type="InterPro" id="IPR000477">
    <property type="entry name" value="RT_dom"/>
</dbReference>
<dbReference type="Pfam" id="PF00078">
    <property type="entry name" value="RVT_1"/>
    <property type="match status" value="1"/>
</dbReference>
<dbReference type="InterPro" id="IPR043128">
    <property type="entry name" value="Rev_trsase/Diguanyl_cyclase"/>
</dbReference>
<dbReference type="InterPro" id="IPR043502">
    <property type="entry name" value="DNA/RNA_pol_sf"/>
</dbReference>
<dbReference type="PROSITE" id="PS50878">
    <property type="entry name" value="RT_POL"/>
    <property type="match status" value="1"/>
</dbReference>
<gene>
    <name evidence="2" type="ORF">A3D45_02410</name>
</gene>
<comment type="caution">
    <text evidence="2">The sequence shown here is derived from an EMBL/GenBank/DDBJ whole genome shotgun (WGS) entry which is preliminary data.</text>
</comment>
<evidence type="ECO:0000313" key="3">
    <source>
        <dbReference type="Proteomes" id="UP000176877"/>
    </source>
</evidence>
<accession>A0A1F5S732</accession>
<dbReference type="SUPFAM" id="SSF56672">
    <property type="entry name" value="DNA/RNA polymerases"/>
    <property type="match status" value="1"/>
</dbReference>
<reference evidence="2 3" key="1">
    <citation type="journal article" date="2016" name="Nat. Commun.">
        <title>Thousands of microbial genomes shed light on interconnected biogeochemical processes in an aquifer system.</title>
        <authorList>
            <person name="Anantharaman K."/>
            <person name="Brown C.T."/>
            <person name="Hug L.A."/>
            <person name="Sharon I."/>
            <person name="Castelle C.J."/>
            <person name="Probst A.J."/>
            <person name="Thomas B.C."/>
            <person name="Singh A."/>
            <person name="Wilkins M.J."/>
            <person name="Karaoz U."/>
            <person name="Brodie E.L."/>
            <person name="Williams K.H."/>
            <person name="Hubbard S.S."/>
            <person name="Banfield J.F."/>
        </authorList>
    </citation>
    <scope>NUCLEOTIDE SEQUENCE [LARGE SCALE GENOMIC DNA]</scope>
</reference>